<dbReference type="PROSITE" id="PS50011">
    <property type="entry name" value="PROTEIN_KINASE_DOM"/>
    <property type="match status" value="1"/>
</dbReference>
<dbReference type="GeneID" id="8438000"/>
<dbReference type="OrthoDB" id="8596411at2759"/>
<evidence type="ECO:0000313" key="6">
    <source>
        <dbReference type="Proteomes" id="UP000002058"/>
    </source>
</evidence>
<evidence type="ECO:0000256" key="2">
    <source>
        <dbReference type="ARBA" id="ARBA00022840"/>
    </source>
</evidence>
<keyword evidence="2 3" id="KW-0067">ATP-binding</keyword>
<dbReference type="GO" id="GO:0035556">
    <property type="term" value="P:intracellular signal transduction"/>
    <property type="evidence" value="ECO:0007669"/>
    <property type="project" value="TreeGrafter"/>
</dbReference>
<dbReference type="InterPro" id="IPR011009">
    <property type="entry name" value="Kinase-like_dom_sf"/>
</dbReference>
<dbReference type="GO" id="GO:0045719">
    <property type="term" value="P:negative regulation of glycogen biosynthetic process"/>
    <property type="evidence" value="ECO:0007669"/>
    <property type="project" value="TreeGrafter"/>
</dbReference>
<dbReference type="InterPro" id="IPR000719">
    <property type="entry name" value="Prot_kinase_dom"/>
</dbReference>
<dbReference type="Gene3D" id="1.10.510.10">
    <property type="entry name" value="Transferase(Phosphotransferase) domain 1"/>
    <property type="match status" value="1"/>
</dbReference>
<dbReference type="eggNOG" id="KOG0583">
    <property type="taxonomic scope" value="Eukaryota"/>
</dbReference>
<gene>
    <name evidence="5" type="ORF">UREG_04947</name>
</gene>
<dbReference type="AlphaFoldDB" id="C4JUZ4"/>
<dbReference type="PANTHER" id="PTHR24346:SF51">
    <property type="entry name" value="PAS DOMAIN-CONTAINING SERINE_THREONINE-PROTEIN KINASE"/>
    <property type="match status" value="1"/>
</dbReference>
<dbReference type="GO" id="GO:0004674">
    <property type="term" value="F:protein serine/threonine kinase activity"/>
    <property type="evidence" value="ECO:0007669"/>
    <property type="project" value="TreeGrafter"/>
</dbReference>
<dbReference type="RefSeq" id="XP_002584258.1">
    <property type="nucleotide sequence ID" value="XM_002584212.1"/>
</dbReference>
<dbReference type="GO" id="GO:0005524">
    <property type="term" value="F:ATP binding"/>
    <property type="evidence" value="ECO:0007669"/>
    <property type="project" value="UniProtKB-UniRule"/>
</dbReference>
<sequence length="481" mass="55580">MAPRDGVFTIPAFVRMMTHGPVPERLEPMHKIYRRRYKAGVRHLSRCRDLFPPDPDTSLAMFRVDSREFQSRVDLTKRGARLGSRNYGVKFLRKLRAGKICRDIKDRFEIYGFVGKGTSAIVLAAREKSNPKNQYVLKIQGMADRKLWNKHFNPPAGDYLEVGTATKRYIPTEAIYLQLLSQCPRFPRLDSVYVHSDMCIIIMSAEAIVKHPEMERLNTNHPLLHQFPSYSGEDLIAGKTPRLTEIQVCKVASHLLQAMTYLMDLGLSHDDLSHWNYVVDEELNTTLLDLGFIHASPNEAGWRARTWMTLRATESLLAPEVAMKLSTAEVTPTNARGGLVINHPNDVRKQHLWRFGALIYDLLHGYAPWEPPDWDPEIGALRDFASFDMNEKRVQYIRERRQRMINEELTIDERLSQDCIDALRALLAKDEARRPTLREVASFPWFQGHWVDYPKGVFNRPPFLPRPPSETKLRTYSEQRS</sequence>
<dbReference type="GO" id="GO:0005829">
    <property type="term" value="C:cytosol"/>
    <property type="evidence" value="ECO:0007669"/>
    <property type="project" value="TreeGrafter"/>
</dbReference>
<dbReference type="InParanoid" id="C4JUZ4"/>
<dbReference type="KEGG" id="ure:UREG_04947"/>
<organism evidence="5 6">
    <name type="scientific">Uncinocarpus reesii (strain UAMH 1704)</name>
    <dbReference type="NCBI Taxonomy" id="336963"/>
    <lineage>
        <taxon>Eukaryota</taxon>
        <taxon>Fungi</taxon>
        <taxon>Dikarya</taxon>
        <taxon>Ascomycota</taxon>
        <taxon>Pezizomycotina</taxon>
        <taxon>Eurotiomycetes</taxon>
        <taxon>Eurotiomycetidae</taxon>
        <taxon>Onygenales</taxon>
        <taxon>Onygenaceae</taxon>
        <taxon>Uncinocarpus</taxon>
    </lineage>
</organism>
<feature type="binding site" evidence="3">
    <location>
        <position position="138"/>
    </location>
    <ligand>
        <name>ATP</name>
        <dbReference type="ChEBI" id="CHEBI:30616"/>
    </ligand>
</feature>
<name>C4JUZ4_UNCRE</name>
<dbReference type="Pfam" id="PF00069">
    <property type="entry name" value="Pkinase"/>
    <property type="match status" value="1"/>
</dbReference>
<dbReference type="GO" id="GO:0005634">
    <property type="term" value="C:nucleus"/>
    <property type="evidence" value="ECO:0007669"/>
    <property type="project" value="TreeGrafter"/>
</dbReference>
<proteinExistence type="predicted"/>
<dbReference type="VEuPathDB" id="FungiDB:UREG_04947"/>
<keyword evidence="6" id="KW-1185">Reference proteome</keyword>
<evidence type="ECO:0000259" key="4">
    <source>
        <dbReference type="PROSITE" id="PS50011"/>
    </source>
</evidence>
<dbReference type="PROSITE" id="PS00107">
    <property type="entry name" value="PROTEIN_KINASE_ATP"/>
    <property type="match status" value="1"/>
</dbReference>
<dbReference type="EMBL" id="CH476617">
    <property type="protein sequence ID" value="EEP80105.1"/>
    <property type="molecule type" value="Genomic_DNA"/>
</dbReference>
<keyword evidence="1 3" id="KW-0547">Nucleotide-binding</keyword>
<evidence type="ECO:0000256" key="1">
    <source>
        <dbReference type="ARBA" id="ARBA00022741"/>
    </source>
</evidence>
<accession>C4JUZ4</accession>
<dbReference type="OMA" id="HGFAPWE"/>
<feature type="domain" description="Protein kinase" evidence="4">
    <location>
        <begin position="108"/>
        <end position="446"/>
    </location>
</feature>
<dbReference type="HOGENOM" id="CLU_037878_0_0_1"/>
<protein>
    <recommendedName>
        <fullName evidence="4">Protein kinase domain-containing protein</fullName>
    </recommendedName>
</protein>
<dbReference type="SMART" id="SM00220">
    <property type="entry name" value="S_TKc"/>
    <property type="match status" value="1"/>
</dbReference>
<evidence type="ECO:0000256" key="3">
    <source>
        <dbReference type="PROSITE-ProRule" id="PRU10141"/>
    </source>
</evidence>
<dbReference type="STRING" id="336963.C4JUZ4"/>
<dbReference type="SUPFAM" id="SSF56112">
    <property type="entry name" value="Protein kinase-like (PK-like)"/>
    <property type="match status" value="1"/>
</dbReference>
<dbReference type="Proteomes" id="UP000002058">
    <property type="component" value="Unassembled WGS sequence"/>
</dbReference>
<evidence type="ECO:0000313" key="5">
    <source>
        <dbReference type="EMBL" id="EEP80105.1"/>
    </source>
</evidence>
<dbReference type="InterPro" id="IPR017441">
    <property type="entry name" value="Protein_kinase_ATP_BS"/>
</dbReference>
<reference evidence="6" key="1">
    <citation type="journal article" date="2009" name="Genome Res.">
        <title>Comparative genomic analyses of the human fungal pathogens Coccidioides and their relatives.</title>
        <authorList>
            <person name="Sharpton T.J."/>
            <person name="Stajich J.E."/>
            <person name="Rounsley S.D."/>
            <person name="Gardner M.J."/>
            <person name="Wortman J.R."/>
            <person name="Jordar V.S."/>
            <person name="Maiti R."/>
            <person name="Kodira C.D."/>
            <person name="Neafsey D.E."/>
            <person name="Zeng Q."/>
            <person name="Hung C.-Y."/>
            <person name="McMahan C."/>
            <person name="Muszewska A."/>
            <person name="Grynberg M."/>
            <person name="Mandel M.A."/>
            <person name="Kellner E.M."/>
            <person name="Barker B.M."/>
            <person name="Galgiani J.N."/>
            <person name="Orbach M.J."/>
            <person name="Kirkland T.N."/>
            <person name="Cole G.T."/>
            <person name="Henn M.R."/>
            <person name="Birren B.W."/>
            <person name="Taylor J.W."/>
        </authorList>
    </citation>
    <scope>NUCLEOTIDE SEQUENCE [LARGE SCALE GENOMIC DNA]</scope>
    <source>
        <strain evidence="6">UAMH 1704</strain>
    </source>
</reference>
<dbReference type="PANTHER" id="PTHR24346">
    <property type="entry name" value="MAP/MICROTUBULE AFFINITY-REGULATING KINASE"/>
    <property type="match status" value="1"/>
</dbReference>